<keyword evidence="2" id="KW-1185">Reference proteome</keyword>
<proteinExistence type="predicted"/>
<dbReference type="AlphaFoldDB" id="A0A9K3D075"/>
<accession>A0A9K3D075</accession>
<evidence type="ECO:0000313" key="2">
    <source>
        <dbReference type="Proteomes" id="UP000265618"/>
    </source>
</evidence>
<dbReference type="Proteomes" id="UP000265618">
    <property type="component" value="Unassembled WGS sequence"/>
</dbReference>
<name>A0A9K3D075_9EUKA</name>
<comment type="caution">
    <text evidence="1">The sequence shown here is derived from an EMBL/GenBank/DDBJ whole genome shotgun (WGS) entry which is preliminary data.</text>
</comment>
<reference evidence="1 2" key="1">
    <citation type="journal article" date="2018" name="PLoS ONE">
        <title>The draft genome of Kipferlia bialata reveals reductive genome evolution in fornicate parasites.</title>
        <authorList>
            <person name="Tanifuji G."/>
            <person name="Takabayashi S."/>
            <person name="Kume K."/>
            <person name="Takagi M."/>
            <person name="Nakayama T."/>
            <person name="Kamikawa R."/>
            <person name="Inagaki Y."/>
            <person name="Hashimoto T."/>
        </authorList>
    </citation>
    <scope>NUCLEOTIDE SEQUENCE [LARGE SCALE GENOMIC DNA]</scope>
    <source>
        <strain evidence="1">NY0173</strain>
    </source>
</reference>
<gene>
    <name evidence="1" type="ORF">KIPB_008568</name>
</gene>
<evidence type="ECO:0000313" key="1">
    <source>
        <dbReference type="EMBL" id="GIQ86673.1"/>
    </source>
</evidence>
<organism evidence="1 2">
    <name type="scientific">Kipferlia bialata</name>
    <dbReference type="NCBI Taxonomy" id="797122"/>
    <lineage>
        <taxon>Eukaryota</taxon>
        <taxon>Metamonada</taxon>
        <taxon>Carpediemonas-like organisms</taxon>
        <taxon>Kipferlia</taxon>
    </lineage>
</organism>
<dbReference type="EMBL" id="BDIP01002686">
    <property type="protein sequence ID" value="GIQ86673.1"/>
    <property type="molecule type" value="Genomic_DNA"/>
</dbReference>
<sequence length="90" mass="9920">MPRPTLSSAVLDTATSYLRTRLELLRESGVEVDINGTTAVEVELPVLVRSLKEHTSETDRAISYERIHALLSTALTRILEVVVPTACTNE</sequence>
<protein>
    <submittedName>
        <fullName evidence="1">Uncharacterized protein</fullName>
    </submittedName>
</protein>